<dbReference type="EMBL" id="AP028127">
    <property type="protein sequence ID" value="BEH91849.1"/>
    <property type="molecule type" value="Genomic_DNA"/>
</dbReference>
<dbReference type="Gene3D" id="3.40.630.30">
    <property type="match status" value="1"/>
</dbReference>
<reference evidence="2" key="1">
    <citation type="journal article" date="2024" name="Int. J. Syst. Evol. Microbiol.">
        <title>Turicibacter faecis sp. nov., isolated from faeces of heart failure mouse model.</title>
        <authorList>
            <person name="Imamura Y."/>
            <person name="Motooka D."/>
            <person name="Nakajima Y."/>
            <person name="Ito S."/>
            <person name="Kitakaze M."/>
            <person name="Iida T."/>
            <person name="Nakamura S."/>
        </authorList>
    </citation>
    <scope>NUCLEOTIDE SEQUENCE</scope>
    <source>
        <strain evidence="2">TC023</strain>
    </source>
</reference>
<dbReference type="RefSeq" id="WP_161832240.1">
    <property type="nucleotide sequence ID" value="NZ_AP028127.1"/>
</dbReference>
<dbReference type="CDD" id="cd04301">
    <property type="entry name" value="NAT_SF"/>
    <property type="match status" value="1"/>
</dbReference>
<feature type="domain" description="N-acetyltransferase" evidence="1">
    <location>
        <begin position="3"/>
        <end position="161"/>
    </location>
</feature>
<gene>
    <name evidence="2" type="primary">yrkN</name>
    <name evidence="2" type="ORF">T23_19510</name>
</gene>
<sequence length="171" mass="19767">MNFELRILQSEHTVQFKEDMQIAFQQSAVEGFGAINEQILPESHIDRSLNAEGSVAYEAVVGGELVGGAIVVIDKKTQHNYLDFLYVKNGIQSKGIGQAIWKAIEKLHPETNVWETCTPYFEKRNIHFYVNKCGFHIVEFFNKWHKDPNDSDDIPMGDYFEGMFRFEKKMK</sequence>
<dbReference type="PROSITE" id="PS51186">
    <property type="entry name" value="GNAT"/>
    <property type="match status" value="1"/>
</dbReference>
<keyword evidence="3" id="KW-1185">Reference proteome</keyword>
<name>A0ABM8IQM8_9FIRM</name>
<dbReference type="InterPro" id="IPR000182">
    <property type="entry name" value="GNAT_dom"/>
</dbReference>
<evidence type="ECO:0000259" key="1">
    <source>
        <dbReference type="PROSITE" id="PS51186"/>
    </source>
</evidence>
<dbReference type="SUPFAM" id="SSF55729">
    <property type="entry name" value="Acyl-CoA N-acyltransferases (Nat)"/>
    <property type="match status" value="1"/>
</dbReference>
<evidence type="ECO:0000313" key="2">
    <source>
        <dbReference type="EMBL" id="BEH91849.1"/>
    </source>
</evidence>
<organism evidence="2 3">
    <name type="scientific">Turicibacter faecis</name>
    <dbReference type="NCBI Taxonomy" id="2963365"/>
    <lineage>
        <taxon>Bacteria</taxon>
        <taxon>Bacillati</taxon>
        <taxon>Bacillota</taxon>
        <taxon>Erysipelotrichia</taxon>
        <taxon>Erysipelotrichales</taxon>
        <taxon>Turicibacteraceae</taxon>
        <taxon>Turicibacter</taxon>
    </lineage>
</organism>
<accession>A0ABM8IQM8</accession>
<dbReference type="Pfam" id="PF00583">
    <property type="entry name" value="Acetyltransf_1"/>
    <property type="match status" value="1"/>
</dbReference>
<dbReference type="Proteomes" id="UP001432099">
    <property type="component" value="Chromosome"/>
</dbReference>
<evidence type="ECO:0000313" key="3">
    <source>
        <dbReference type="Proteomes" id="UP001432099"/>
    </source>
</evidence>
<dbReference type="InterPro" id="IPR016181">
    <property type="entry name" value="Acyl_CoA_acyltransferase"/>
</dbReference>
<proteinExistence type="predicted"/>
<protein>
    <recommendedName>
        <fullName evidence="1">N-acetyltransferase domain-containing protein</fullName>
    </recommendedName>
</protein>